<evidence type="ECO:0000313" key="2">
    <source>
        <dbReference type="Proteomes" id="UP000192923"/>
    </source>
</evidence>
<name>A0A1Y6D0F1_9GAMM</name>
<dbReference type="EMBL" id="FXAM01000001">
    <property type="protein sequence ID" value="SMF96071.1"/>
    <property type="molecule type" value="Genomic_DNA"/>
</dbReference>
<organism evidence="1 2">
    <name type="scientific">Methylomagnum ishizawai</name>
    <dbReference type="NCBI Taxonomy" id="1760988"/>
    <lineage>
        <taxon>Bacteria</taxon>
        <taxon>Pseudomonadati</taxon>
        <taxon>Pseudomonadota</taxon>
        <taxon>Gammaproteobacteria</taxon>
        <taxon>Methylococcales</taxon>
        <taxon>Methylococcaceae</taxon>
        <taxon>Methylomagnum</taxon>
    </lineage>
</organism>
<reference evidence="1 2" key="1">
    <citation type="submission" date="2016-12" db="EMBL/GenBank/DDBJ databases">
        <authorList>
            <person name="Song W.-J."/>
            <person name="Kurnit D.M."/>
        </authorList>
    </citation>
    <scope>NUCLEOTIDE SEQUENCE [LARGE SCALE GENOMIC DNA]</scope>
    <source>
        <strain evidence="1 2">175</strain>
    </source>
</reference>
<keyword evidence="2" id="KW-1185">Reference proteome</keyword>
<sequence length="138" mass="14945">MATPFMHRAELALMTEYTMRGPDGLPRGQQAQFEEAQAHYRAGMTIAAALAQLPQDEADEFKARLDKAVDAVADTDEADADWPFVLGSLKATLDNLKLRAAGLLAQADIDRAMEAVREEMAFDRTLAEAAAGHGRKAA</sequence>
<dbReference type="Proteomes" id="UP000192923">
    <property type="component" value="Unassembled WGS sequence"/>
</dbReference>
<protein>
    <submittedName>
        <fullName evidence="1">Uncharacterized protein</fullName>
    </submittedName>
</protein>
<evidence type="ECO:0000313" key="1">
    <source>
        <dbReference type="EMBL" id="SMF96071.1"/>
    </source>
</evidence>
<dbReference type="STRING" id="1760988.SAMN02949497_3452"/>
<gene>
    <name evidence="1" type="ORF">SAMN02949497_3452</name>
</gene>
<dbReference type="RefSeq" id="WP_125468997.1">
    <property type="nucleotide sequence ID" value="NZ_FXAM01000001.1"/>
</dbReference>
<accession>A0A1Y6D0F1</accession>
<dbReference type="AlphaFoldDB" id="A0A1Y6D0F1"/>
<proteinExistence type="predicted"/>